<dbReference type="PROSITE" id="PS00107">
    <property type="entry name" value="PROTEIN_KINASE_ATP"/>
    <property type="match status" value="1"/>
</dbReference>
<keyword evidence="5" id="KW-0175">Coiled coil</keyword>
<keyword evidence="4" id="KW-0547">Nucleotide-binding</keyword>
<evidence type="ECO:0000313" key="7">
    <source>
        <dbReference type="Proteomes" id="UP000623129"/>
    </source>
</evidence>
<feature type="coiled-coil region" evidence="5">
    <location>
        <begin position="352"/>
        <end position="386"/>
    </location>
</feature>
<proteinExistence type="predicted"/>
<evidence type="ECO:0000256" key="3">
    <source>
        <dbReference type="ARBA" id="ARBA00022786"/>
    </source>
</evidence>
<evidence type="ECO:0000256" key="4">
    <source>
        <dbReference type="PROSITE-ProRule" id="PRU10141"/>
    </source>
</evidence>
<comment type="caution">
    <text evidence="6">The sequence shown here is derived from an EMBL/GenBank/DDBJ whole genome shotgun (WGS) entry which is preliminary data.</text>
</comment>
<dbReference type="EMBL" id="SWLB01000021">
    <property type="protein sequence ID" value="KAF3324715.1"/>
    <property type="molecule type" value="Genomic_DNA"/>
</dbReference>
<reference evidence="6" key="1">
    <citation type="submission" date="2020-01" db="EMBL/GenBank/DDBJ databases">
        <title>Genome sequence of Kobresia littledalei, the first chromosome-level genome in the family Cyperaceae.</title>
        <authorList>
            <person name="Qu G."/>
        </authorList>
    </citation>
    <scope>NUCLEOTIDE SEQUENCE</scope>
    <source>
        <strain evidence="6">C.B.Clarke</strain>
        <tissue evidence="6">Leaf</tissue>
    </source>
</reference>
<dbReference type="EC" id="2.3.2.27" evidence="2"/>
<organism evidence="6 7">
    <name type="scientific">Carex littledalei</name>
    <dbReference type="NCBI Taxonomy" id="544730"/>
    <lineage>
        <taxon>Eukaryota</taxon>
        <taxon>Viridiplantae</taxon>
        <taxon>Streptophyta</taxon>
        <taxon>Embryophyta</taxon>
        <taxon>Tracheophyta</taxon>
        <taxon>Spermatophyta</taxon>
        <taxon>Magnoliopsida</taxon>
        <taxon>Liliopsida</taxon>
        <taxon>Poales</taxon>
        <taxon>Cyperaceae</taxon>
        <taxon>Cyperoideae</taxon>
        <taxon>Cariceae</taxon>
        <taxon>Carex</taxon>
        <taxon>Carex subgen. Euthyceras</taxon>
    </lineage>
</organism>
<dbReference type="Gene3D" id="3.40.50.620">
    <property type="entry name" value="HUPs"/>
    <property type="match status" value="1"/>
</dbReference>
<dbReference type="InterPro" id="IPR011009">
    <property type="entry name" value="Kinase-like_dom_sf"/>
</dbReference>
<gene>
    <name evidence="6" type="ORF">FCM35_KLT10872</name>
</gene>
<dbReference type="CDD" id="cd01989">
    <property type="entry name" value="USP_STK_Ubox_N"/>
    <property type="match status" value="1"/>
</dbReference>
<feature type="coiled-coil region" evidence="5">
    <location>
        <begin position="275"/>
        <end position="323"/>
    </location>
</feature>
<keyword evidence="7" id="KW-1185">Reference proteome</keyword>
<protein>
    <recommendedName>
        <fullName evidence="2">RING-type E3 ubiquitin transferase</fullName>
        <ecNumber evidence="2">2.3.2.27</ecNumber>
    </recommendedName>
</protein>
<dbReference type="InterPro" id="IPR051348">
    <property type="entry name" value="U-box_ubiquitin_ligases"/>
</dbReference>
<dbReference type="SUPFAM" id="SSF52402">
    <property type="entry name" value="Adenine nucleotide alpha hydrolases-like"/>
    <property type="match status" value="1"/>
</dbReference>
<name>A0A833QD77_9POAL</name>
<dbReference type="SUPFAM" id="SSF56112">
    <property type="entry name" value="Protein kinase-like (PK-like)"/>
    <property type="match status" value="1"/>
</dbReference>
<dbReference type="OrthoDB" id="10064100at2759"/>
<accession>A0A833QD77</accession>
<dbReference type="InterPro" id="IPR014729">
    <property type="entry name" value="Rossmann-like_a/b/a_fold"/>
</dbReference>
<dbReference type="Proteomes" id="UP000623129">
    <property type="component" value="Unassembled WGS sequence"/>
</dbReference>
<sequence>MEIQEISEPRGDVAAATSLTVGIAIKDGRTSKHVVKWALDKFVPEGITSIKILHILPKLKMVPTPMGNYIPISQVREDIALAYRKDMEWQAQSVLLPYKKMCSRHKVEAEIVLLESDDVPGAIMGEITKSKISRLVLGASSRNIFTRKISATQLSSRISASMPNFCTVYVISKGKLFLVKPAITEVDGKTDNSAAQEHLVSVISSTSTSCSSSIHSDWADADELPKLLYRDHTHANTSLNSDKHHSWYSDMVSSSVSDCRTELSHSSSQDLSLELERLRVKLHHFQEIYEAAQNESAHASQQIQELEIKRIEEDIKLKEIKVQENIARNSAMKDKEGREKVELEALSVKFCAEREAVQRQEAENSVHKEQKNLERMSLECDSREREDFYRYTWQEIEDATSSFSDDLMIGRGSNGTVYKGKFRHTVAAVKVLHSLEGYGIKQLKQENLSGDSADLVFFAVSDLAFLFVV</sequence>
<dbReference type="GO" id="GO:0005524">
    <property type="term" value="F:ATP binding"/>
    <property type="evidence" value="ECO:0007669"/>
    <property type="project" value="UniProtKB-UniRule"/>
</dbReference>
<evidence type="ECO:0000256" key="1">
    <source>
        <dbReference type="ARBA" id="ARBA00000900"/>
    </source>
</evidence>
<dbReference type="AlphaFoldDB" id="A0A833QD77"/>
<dbReference type="PANTHER" id="PTHR45647:SF15">
    <property type="entry name" value="U-BOX DOMAIN-CONTAINING PROTEIN 35"/>
    <property type="match status" value="1"/>
</dbReference>
<feature type="binding site" evidence="4">
    <location>
        <position position="430"/>
    </location>
    <ligand>
        <name>ATP</name>
        <dbReference type="ChEBI" id="CHEBI:30616"/>
    </ligand>
</feature>
<dbReference type="InterPro" id="IPR017441">
    <property type="entry name" value="Protein_kinase_ATP_BS"/>
</dbReference>
<dbReference type="GO" id="GO:0061630">
    <property type="term" value="F:ubiquitin protein ligase activity"/>
    <property type="evidence" value="ECO:0007669"/>
    <property type="project" value="UniProtKB-EC"/>
</dbReference>
<evidence type="ECO:0000256" key="5">
    <source>
        <dbReference type="SAM" id="Coils"/>
    </source>
</evidence>
<evidence type="ECO:0000256" key="2">
    <source>
        <dbReference type="ARBA" id="ARBA00012483"/>
    </source>
</evidence>
<evidence type="ECO:0000313" key="6">
    <source>
        <dbReference type="EMBL" id="KAF3324715.1"/>
    </source>
</evidence>
<dbReference type="Gene3D" id="3.30.200.20">
    <property type="entry name" value="Phosphorylase Kinase, domain 1"/>
    <property type="match status" value="1"/>
</dbReference>
<comment type="catalytic activity">
    <reaction evidence="1">
        <text>S-ubiquitinyl-[E2 ubiquitin-conjugating enzyme]-L-cysteine + [acceptor protein]-L-lysine = [E2 ubiquitin-conjugating enzyme]-L-cysteine + N(6)-ubiquitinyl-[acceptor protein]-L-lysine.</text>
        <dbReference type="EC" id="2.3.2.27"/>
    </reaction>
</comment>
<keyword evidence="4" id="KW-0067">ATP-binding</keyword>
<dbReference type="PANTHER" id="PTHR45647">
    <property type="entry name" value="OS02G0152300 PROTEIN"/>
    <property type="match status" value="1"/>
</dbReference>
<keyword evidence="3" id="KW-0833">Ubl conjugation pathway</keyword>